<evidence type="ECO:0000313" key="6">
    <source>
        <dbReference type="Proteomes" id="UP000275408"/>
    </source>
</evidence>
<name>A0A3M6U0A7_POCDA</name>
<evidence type="ECO:0000256" key="2">
    <source>
        <dbReference type="ARBA" id="ARBA00033477"/>
    </source>
</evidence>
<comment type="caution">
    <text evidence="5">The sequence shown here is derived from an EMBL/GenBank/DDBJ whole genome shotgun (WGS) entry which is preliminary data.</text>
</comment>
<feature type="domain" description="RRM" evidence="4">
    <location>
        <begin position="128"/>
        <end position="252"/>
    </location>
</feature>
<dbReference type="SUPFAM" id="SSF54928">
    <property type="entry name" value="RNA-binding domain, RBD"/>
    <property type="match status" value="2"/>
</dbReference>
<reference evidence="5 6" key="1">
    <citation type="journal article" date="2018" name="Sci. Rep.">
        <title>Comparative analysis of the Pocillopora damicornis genome highlights role of immune system in coral evolution.</title>
        <authorList>
            <person name="Cunning R."/>
            <person name="Bay R.A."/>
            <person name="Gillette P."/>
            <person name="Baker A.C."/>
            <person name="Traylor-Knowles N."/>
        </authorList>
    </citation>
    <scope>NUCLEOTIDE SEQUENCE [LARGE SCALE GENOMIC DNA]</scope>
    <source>
        <strain evidence="5">RSMAS</strain>
        <tissue evidence="5">Whole animal</tissue>
    </source>
</reference>
<dbReference type="GO" id="GO:0003723">
    <property type="term" value="F:RNA binding"/>
    <property type="evidence" value="ECO:0007669"/>
    <property type="project" value="UniProtKB-UniRule"/>
</dbReference>
<dbReference type="PANTHER" id="PTHR37457">
    <property type="entry name" value="TRNA SELENOCYSTEINE 1-ASSOCIATED PROTEIN 1-RELATED"/>
    <property type="match status" value="1"/>
</dbReference>
<organism evidence="5 6">
    <name type="scientific">Pocillopora damicornis</name>
    <name type="common">Cauliflower coral</name>
    <name type="synonym">Millepora damicornis</name>
    <dbReference type="NCBI Taxonomy" id="46731"/>
    <lineage>
        <taxon>Eukaryota</taxon>
        <taxon>Metazoa</taxon>
        <taxon>Cnidaria</taxon>
        <taxon>Anthozoa</taxon>
        <taxon>Hexacorallia</taxon>
        <taxon>Scleractinia</taxon>
        <taxon>Astrocoeniina</taxon>
        <taxon>Pocilloporidae</taxon>
        <taxon>Pocillopora</taxon>
    </lineage>
</organism>
<evidence type="ECO:0000256" key="1">
    <source>
        <dbReference type="ARBA" id="ARBA00008920"/>
    </source>
</evidence>
<evidence type="ECO:0000259" key="4">
    <source>
        <dbReference type="PROSITE" id="PS50102"/>
    </source>
</evidence>
<dbReference type="STRING" id="46731.A0A3M6U0A7"/>
<dbReference type="InterPro" id="IPR000504">
    <property type="entry name" value="RRM_dom"/>
</dbReference>
<dbReference type="Pfam" id="PF17654">
    <property type="entry name" value="Trnau1ap"/>
    <property type="match status" value="1"/>
</dbReference>
<evidence type="ECO:0000256" key="3">
    <source>
        <dbReference type="PROSITE-ProRule" id="PRU00176"/>
    </source>
</evidence>
<dbReference type="OrthoDB" id="446113at2759"/>
<dbReference type="Proteomes" id="UP000275408">
    <property type="component" value="Unassembled WGS sequence"/>
</dbReference>
<dbReference type="InterPro" id="IPR041085">
    <property type="entry name" value="TSAP1_C"/>
</dbReference>
<sequence length="438" mass="50151">MTSLWMGDLDSYMEEAFITSAFAAMGEAVVSVKMIKNRTTGTEYRMKFEAMRKSFPKRNHKIIFSGLQSLRALTPAGYCFVDFGDYTVSQKVMGKLNGLPIPGSNPIKRFKLNWATYGKDSFTQGPEYSIFVGDLSPDVADHVLQVKYSHIRSSSRENFPVVKLPKHIMKLLFTSVLVEVMDIFRVALQLDKFPSPFTYSSANNFVLDAAGNSRGYGFVRFSDENEHRKAMIEMQGAVGCGSKPLRVSAATPKRKTACVQIIKCKLTELELRIQLKKINLFWFIRPQNTPGNTTTTYGSASAANQQYMQQYQQYQQYLAAWQGYQHQHQQQLQQQQYYQHYQHYQPYGQTTYQQPMVCFTKSKECVLPSNNVQKKIKCFSYEETITVDNTAEDPNPPLDITAENKNIMSTEEELYHELEQSRWQPVETLNSGHKSLVT</sequence>
<comment type="similarity">
    <text evidence="1">Belongs to the RRM TRSPAP family.</text>
</comment>
<dbReference type="InterPro" id="IPR035979">
    <property type="entry name" value="RBD_domain_sf"/>
</dbReference>
<dbReference type="PROSITE" id="PS50102">
    <property type="entry name" value="RRM"/>
    <property type="match status" value="1"/>
</dbReference>
<proteinExistence type="inferred from homology"/>
<dbReference type="Pfam" id="PF00076">
    <property type="entry name" value="RRM_1"/>
    <property type="match status" value="1"/>
</dbReference>
<dbReference type="Gene3D" id="3.30.70.330">
    <property type="match status" value="2"/>
</dbReference>
<gene>
    <name evidence="5" type="ORF">pdam_00009627</name>
</gene>
<keyword evidence="3" id="KW-0694">RNA-binding</keyword>
<dbReference type="PANTHER" id="PTHR37457:SF3">
    <property type="entry name" value="TRNA SELENOCYSTEINE-ASSOCIATED PROTEIN 1"/>
    <property type="match status" value="1"/>
</dbReference>
<dbReference type="EMBL" id="RCHS01002511">
    <property type="protein sequence ID" value="RMX47047.1"/>
    <property type="molecule type" value="Genomic_DNA"/>
</dbReference>
<accession>A0A3M6U0A7</accession>
<dbReference type="AlphaFoldDB" id="A0A3M6U0A7"/>
<dbReference type="InterPro" id="IPR040434">
    <property type="entry name" value="TSAP1"/>
</dbReference>
<dbReference type="InterPro" id="IPR012677">
    <property type="entry name" value="Nucleotide-bd_a/b_plait_sf"/>
</dbReference>
<keyword evidence="6" id="KW-1185">Reference proteome</keyword>
<evidence type="ECO:0000313" key="5">
    <source>
        <dbReference type="EMBL" id="RMX47047.1"/>
    </source>
</evidence>
<protein>
    <recommendedName>
        <fullName evidence="2">tRNA selenocysteine-associated protein 1</fullName>
    </recommendedName>
</protein>